<feature type="compositionally biased region" description="Basic and acidic residues" evidence="1">
    <location>
        <begin position="29"/>
        <end position="42"/>
    </location>
</feature>
<protein>
    <recommendedName>
        <fullName evidence="3">DUF6535 domain-containing protein</fullName>
    </recommendedName>
</protein>
<feature type="transmembrane region" description="Helical" evidence="2">
    <location>
        <begin position="239"/>
        <end position="262"/>
    </location>
</feature>
<reference evidence="4 5" key="1">
    <citation type="submission" date="2024-01" db="EMBL/GenBank/DDBJ databases">
        <title>A draft genome for a cacao thread blight-causing isolate of Paramarasmius palmivorus.</title>
        <authorList>
            <person name="Baruah I.K."/>
            <person name="Bukari Y."/>
            <person name="Amoako-Attah I."/>
            <person name="Meinhardt L.W."/>
            <person name="Bailey B.A."/>
            <person name="Cohen S.P."/>
        </authorList>
    </citation>
    <scope>NUCLEOTIDE SEQUENCE [LARGE SCALE GENOMIC DNA]</scope>
    <source>
        <strain evidence="4 5">GH-12</strain>
    </source>
</reference>
<feature type="transmembrane region" description="Helical" evidence="2">
    <location>
        <begin position="147"/>
        <end position="169"/>
    </location>
</feature>
<dbReference type="InterPro" id="IPR045338">
    <property type="entry name" value="DUF6535"/>
</dbReference>
<comment type="caution">
    <text evidence="4">The sequence shown here is derived from an EMBL/GenBank/DDBJ whole genome shotgun (WGS) entry which is preliminary data.</text>
</comment>
<proteinExistence type="predicted"/>
<keyword evidence="2" id="KW-0472">Membrane</keyword>
<feature type="region of interest" description="Disordered" evidence="1">
    <location>
        <begin position="654"/>
        <end position="679"/>
    </location>
</feature>
<feature type="transmembrane region" description="Helical" evidence="2">
    <location>
        <begin position="203"/>
        <end position="227"/>
    </location>
</feature>
<feature type="compositionally biased region" description="Basic and acidic residues" evidence="1">
    <location>
        <begin position="733"/>
        <end position="749"/>
    </location>
</feature>
<evidence type="ECO:0000256" key="1">
    <source>
        <dbReference type="SAM" id="MobiDB-lite"/>
    </source>
</evidence>
<name>A0AAW0DKC1_9AGAR</name>
<keyword evidence="2" id="KW-0812">Transmembrane</keyword>
<evidence type="ECO:0000259" key="3">
    <source>
        <dbReference type="Pfam" id="PF20153"/>
    </source>
</evidence>
<feature type="region of interest" description="Disordered" evidence="1">
    <location>
        <begin position="733"/>
        <end position="769"/>
    </location>
</feature>
<dbReference type="EMBL" id="JAYKXP010000013">
    <property type="protein sequence ID" value="KAK7051407.1"/>
    <property type="molecule type" value="Genomic_DNA"/>
</dbReference>
<accession>A0AAW0DKC1</accession>
<feature type="domain" description="DUF6535" evidence="3">
    <location>
        <begin position="65"/>
        <end position="233"/>
    </location>
</feature>
<organism evidence="4 5">
    <name type="scientific">Paramarasmius palmivorus</name>
    <dbReference type="NCBI Taxonomy" id="297713"/>
    <lineage>
        <taxon>Eukaryota</taxon>
        <taxon>Fungi</taxon>
        <taxon>Dikarya</taxon>
        <taxon>Basidiomycota</taxon>
        <taxon>Agaricomycotina</taxon>
        <taxon>Agaricomycetes</taxon>
        <taxon>Agaricomycetidae</taxon>
        <taxon>Agaricales</taxon>
        <taxon>Marasmiineae</taxon>
        <taxon>Marasmiaceae</taxon>
        <taxon>Paramarasmius</taxon>
    </lineage>
</organism>
<feature type="region of interest" description="Disordered" evidence="1">
    <location>
        <begin position="29"/>
        <end position="52"/>
    </location>
</feature>
<evidence type="ECO:0000313" key="5">
    <source>
        <dbReference type="Proteomes" id="UP001383192"/>
    </source>
</evidence>
<keyword evidence="2" id="KW-1133">Transmembrane helix</keyword>
<dbReference type="Pfam" id="PF20153">
    <property type="entry name" value="DUF6535"/>
    <property type="match status" value="1"/>
</dbReference>
<dbReference type="Proteomes" id="UP001383192">
    <property type="component" value="Unassembled WGS sequence"/>
</dbReference>
<evidence type="ECO:0000313" key="4">
    <source>
        <dbReference type="EMBL" id="KAK7051407.1"/>
    </source>
</evidence>
<keyword evidence="5" id="KW-1185">Reference proteome</keyword>
<sequence>MAEEDKRKKEQEKMRTAYSILHHTLWQEAREQRNAERQRNAEENEPSPAMIAEKKVATNQSFERLQKEVMQYDDGLVKGWKEDIDTLLVFAGLFSAVVTAFLVESYQWLSEDPKDTAVILLTQISHQLNGTHFASDRTPFSPEASSIRINCFWFLSLIFSLTSALFGLLCKQWLREYQRDVPTRTAAESLALKQLRRDSFEKWGVASFLSALPILLELALLCFFVGVLDLLWTLHSVPFGISFTAIVVSVGLYFVTTFLPMITIPCDQSSFLEHHQFAKLAYQFVCPYKSPQAWAVYKLFTKITKPLLRFPSINGFIRAHFCAFWDHIQSQASSWSTLDLQVVRQFDQEVNTVSLFGTSSAFTLPIYELQALQWAVTMFRDSPSMIPHLENVLESVPPSVAMSVALNRWDVIMGIEASKSDVGYCLRGQDWRWEPRPKPVIHDQPLHYREGIELLFWQQHWSCLVNESQNSPLPDSVLKSIFGRLEESIAQSKLKESKHFRFYIPFPTVAALWSHQNPWIRVQSLRFLQYFEVSWQPRPGYDKKRHDEERIAFTSSLAWYILRTDRSSELLTSKRGLTFIEFIHQDIIKRRLYSKLRAQQKVWADAVKRVRDIGNLPSNHFAPLSKDGEDSPDLAQSLQIERIRYSVDTERDTKGHISIPFGDNTDEDVPPATSSWRSPLRSSIANAGESIPLVDLGPRDNANTTVGGGSAQCPLLVPKGQPVVAIMKAAKREKQESHEMLGLKDKLDEEPSPSESPETEHIAHSGSPDVVVYNIGDTEVLDPVGGCWGKSNTWPKHPVCTR</sequence>
<dbReference type="AlphaFoldDB" id="A0AAW0DKC1"/>
<evidence type="ECO:0000256" key="2">
    <source>
        <dbReference type="SAM" id="Phobius"/>
    </source>
</evidence>
<gene>
    <name evidence="4" type="ORF">VNI00_004907</name>
</gene>
<feature type="transmembrane region" description="Helical" evidence="2">
    <location>
        <begin position="86"/>
        <end position="103"/>
    </location>
</feature>